<accession>A0ACB9BD76</accession>
<reference evidence="2" key="1">
    <citation type="journal article" date="2022" name="Mol. Ecol. Resour.">
        <title>The genomes of chicory, endive, great burdock and yacon provide insights into Asteraceae palaeo-polyploidization history and plant inulin production.</title>
        <authorList>
            <person name="Fan W."/>
            <person name="Wang S."/>
            <person name="Wang H."/>
            <person name="Wang A."/>
            <person name="Jiang F."/>
            <person name="Liu H."/>
            <person name="Zhao H."/>
            <person name="Xu D."/>
            <person name="Zhang Y."/>
        </authorList>
    </citation>
    <scope>NUCLEOTIDE SEQUENCE [LARGE SCALE GENOMIC DNA]</scope>
    <source>
        <strain evidence="2">cv. Niubang</strain>
    </source>
</reference>
<evidence type="ECO:0000313" key="1">
    <source>
        <dbReference type="EMBL" id="KAI3720155.1"/>
    </source>
</evidence>
<reference evidence="1 2" key="2">
    <citation type="journal article" date="2022" name="Mol. Ecol. Resour.">
        <title>The genomes of chicory, endive, great burdock and yacon provide insights into Asteraceae paleo-polyploidization history and plant inulin production.</title>
        <authorList>
            <person name="Fan W."/>
            <person name="Wang S."/>
            <person name="Wang H."/>
            <person name="Wang A."/>
            <person name="Jiang F."/>
            <person name="Liu H."/>
            <person name="Zhao H."/>
            <person name="Xu D."/>
            <person name="Zhang Y."/>
        </authorList>
    </citation>
    <scope>NUCLEOTIDE SEQUENCE [LARGE SCALE GENOMIC DNA]</scope>
    <source>
        <strain evidence="2">cv. Niubang</strain>
    </source>
</reference>
<sequence length="107" mass="11903">MAATTTNNHREAVEDGEGVPSIVAIHSQVKKIKQELEKTNHPAGIEQSEIRSVLREFSKSQKRCRSPLGISDRPISVDLINFNICELRFIGDGRGFLRNFEANSPGN</sequence>
<keyword evidence="2" id="KW-1185">Reference proteome</keyword>
<name>A0ACB9BD76_ARCLA</name>
<dbReference type="Proteomes" id="UP001055879">
    <property type="component" value="Linkage Group LG06"/>
</dbReference>
<protein>
    <submittedName>
        <fullName evidence="1">Uncharacterized protein</fullName>
    </submittedName>
</protein>
<organism evidence="1 2">
    <name type="scientific">Arctium lappa</name>
    <name type="common">Greater burdock</name>
    <name type="synonym">Lappa major</name>
    <dbReference type="NCBI Taxonomy" id="4217"/>
    <lineage>
        <taxon>Eukaryota</taxon>
        <taxon>Viridiplantae</taxon>
        <taxon>Streptophyta</taxon>
        <taxon>Embryophyta</taxon>
        <taxon>Tracheophyta</taxon>
        <taxon>Spermatophyta</taxon>
        <taxon>Magnoliopsida</taxon>
        <taxon>eudicotyledons</taxon>
        <taxon>Gunneridae</taxon>
        <taxon>Pentapetalae</taxon>
        <taxon>asterids</taxon>
        <taxon>campanulids</taxon>
        <taxon>Asterales</taxon>
        <taxon>Asteraceae</taxon>
        <taxon>Carduoideae</taxon>
        <taxon>Cardueae</taxon>
        <taxon>Arctiinae</taxon>
        <taxon>Arctium</taxon>
    </lineage>
</organism>
<evidence type="ECO:0000313" key="2">
    <source>
        <dbReference type="Proteomes" id="UP001055879"/>
    </source>
</evidence>
<gene>
    <name evidence="1" type="ORF">L6452_21068</name>
</gene>
<comment type="caution">
    <text evidence="1">The sequence shown here is derived from an EMBL/GenBank/DDBJ whole genome shotgun (WGS) entry which is preliminary data.</text>
</comment>
<dbReference type="EMBL" id="CM042052">
    <property type="protein sequence ID" value="KAI3720155.1"/>
    <property type="molecule type" value="Genomic_DNA"/>
</dbReference>
<proteinExistence type="predicted"/>